<comment type="similarity">
    <text evidence="3 15">Belongs to the very long-chain fatty acids dehydratase HACD family.</text>
</comment>
<feature type="transmembrane region" description="Helical" evidence="15">
    <location>
        <begin position="233"/>
        <end position="255"/>
    </location>
</feature>
<evidence type="ECO:0000256" key="4">
    <source>
        <dbReference type="ARBA" id="ARBA00013122"/>
    </source>
</evidence>
<dbReference type="EC" id="4.2.1.134" evidence="4 15"/>
<comment type="subcellular location">
    <subcellularLocation>
        <location evidence="15">Endoplasmic reticulum membrane</location>
        <topology evidence="15">Multi-pass membrane protein</topology>
    </subcellularLocation>
    <subcellularLocation>
        <location evidence="1">Membrane</location>
        <topology evidence="1">Multi-pass membrane protein</topology>
    </subcellularLocation>
</comment>
<evidence type="ECO:0000256" key="14">
    <source>
        <dbReference type="ARBA" id="ARBA00023727"/>
    </source>
</evidence>
<sequence>MRERGREGGRERESEATSGARRRLLPYWLDVTRRKRREGRRRRGRTSSLPQLRVGIGGGGEKEGARPATVLARARSLARGKPSAEGTEKRSRSLPRKENRKTMNTYIFSYYLFQFCGHSWIFTNMIIRFLSFGEDSVADTFHSIGLVMRICQLASILELLHIWSGIEKDHFFPRFLQITERIVTLFVAIASQEEVQGKGIVCVLFFLWSCIDVIRYTHCILLERGIYFQGLAWLYHSLWIPFYPLSVLAQAFAIYESLPHFETSGTYSIRILFPFDLTVYFPYVLKMYMAILFGGAYFIVQYLYMERKTHLGSSNIKEKSS</sequence>
<dbReference type="AlphaFoldDB" id="A0AAW1C351"/>
<comment type="caution">
    <text evidence="15">Lacks conserved residue(s) required for the propagation of feature annotation.</text>
</comment>
<feature type="transmembrane region" description="Helical" evidence="15">
    <location>
        <begin position="106"/>
        <end position="129"/>
    </location>
</feature>
<feature type="transmembrane region" description="Helical" evidence="15">
    <location>
        <begin position="141"/>
        <end position="163"/>
    </location>
</feature>
<dbReference type="GO" id="GO:0005789">
    <property type="term" value="C:endoplasmic reticulum membrane"/>
    <property type="evidence" value="ECO:0007669"/>
    <property type="project" value="UniProtKB-SubCell"/>
</dbReference>
<keyword evidence="10 15" id="KW-0472">Membrane</keyword>
<evidence type="ECO:0000256" key="16">
    <source>
        <dbReference type="SAM" id="MobiDB-lite"/>
    </source>
</evidence>
<proteinExistence type="inferred from homology"/>
<keyword evidence="12 15" id="KW-0456">Lyase</keyword>
<evidence type="ECO:0000256" key="3">
    <source>
        <dbReference type="ARBA" id="ARBA00007811"/>
    </source>
</evidence>
<evidence type="ECO:0000256" key="1">
    <source>
        <dbReference type="ARBA" id="ARBA00004141"/>
    </source>
</evidence>
<feature type="compositionally biased region" description="Basic and acidic residues" evidence="16">
    <location>
        <begin position="86"/>
        <end position="96"/>
    </location>
</feature>
<dbReference type="GO" id="GO:0030148">
    <property type="term" value="P:sphingolipid biosynthetic process"/>
    <property type="evidence" value="ECO:0007669"/>
    <property type="project" value="TreeGrafter"/>
</dbReference>
<evidence type="ECO:0000256" key="15">
    <source>
        <dbReference type="RuleBase" id="RU363109"/>
    </source>
</evidence>
<dbReference type="GO" id="GO:0042761">
    <property type="term" value="P:very long-chain fatty acid biosynthetic process"/>
    <property type="evidence" value="ECO:0007669"/>
    <property type="project" value="TreeGrafter"/>
</dbReference>
<evidence type="ECO:0000256" key="7">
    <source>
        <dbReference type="ARBA" id="ARBA00022832"/>
    </source>
</evidence>
<dbReference type="PANTHER" id="PTHR11035:SF16">
    <property type="entry name" value="VERY-LONG-CHAIN (3R)-3-HYDROXYACYL-COA DEHYDRATASE 4"/>
    <property type="match status" value="1"/>
</dbReference>
<keyword evidence="5 15" id="KW-0444">Lipid biosynthesis</keyword>
<keyword evidence="7 15" id="KW-0276">Fatty acid metabolism</keyword>
<dbReference type="Proteomes" id="UP001474421">
    <property type="component" value="Unassembled WGS sequence"/>
</dbReference>
<dbReference type="GO" id="GO:0030497">
    <property type="term" value="P:fatty acid elongation"/>
    <property type="evidence" value="ECO:0007669"/>
    <property type="project" value="TreeGrafter"/>
</dbReference>
<dbReference type="EMBL" id="JAOTOJ010000002">
    <property type="protein sequence ID" value="KAK9408120.1"/>
    <property type="molecule type" value="Genomic_DNA"/>
</dbReference>
<dbReference type="PANTHER" id="PTHR11035">
    <property type="entry name" value="VERY-LONG-CHAIN (3R)-3-HYDROXYACYL-COA DEHYDRATASE"/>
    <property type="match status" value="1"/>
</dbReference>
<keyword evidence="18" id="KW-1185">Reference proteome</keyword>
<evidence type="ECO:0000256" key="11">
    <source>
        <dbReference type="ARBA" id="ARBA00023160"/>
    </source>
</evidence>
<name>A0AAW1C351_CROAD</name>
<accession>A0AAW1C351</accession>
<evidence type="ECO:0000256" key="13">
    <source>
        <dbReference type="ARBA" id="ARBA00023688"/>
    </source>
</evidence>
<keyword evidence="15" id="KW-0256">Endoplasmic reticulum</keyword>
<comment type="caution">
    <text evidence="17">The sequence shown here is derived from an EMBL/GenBank/DDBJ whole genome shotgun (WGS) entry which is preliminary data.</text>
</comment>
<comment type="catalytic activity">
    <reaction evidence="13">
        <text>(3R)-hydroxyhexadecanoyl-CoA = (2E)-hexadecenoyl-CoA + H2O</text>
        <dbReference type="Rhea" id="RHEA:39159"/>
        <dbReference type="ChEBI" id="CHEBI:15377"/>
        <dbReference type="ChEBI" id="CHEBI:61526"/>
        <dbReference type="ChEBI" id="CHEBI:74278"/>
    </reaction>
    <physiologicalReaction direction="left-to-right" evidence="13">
        <dbReference type="Rhea" id="RHEA:39160"/>
    </physiologicalReaction>
</comment>
<evidence type="ECO:0000256" key="9">
    <source>
        <dbReference type="ARBA" id="ARBA00023098"/>
    </source>
</evidence>
<gene>
    <name evidence="17" type="ORF">NXF25_006894</name>
</gene>
<evidence type="ECO:0000313" key="17">
    <source>
        <dbReference type="EMBL" id="KAK9408120.1"/>
    </source>
</evidence>
<keyword evidence="6 15" id="KW-0812">Transmembrane</keyword>
<dbReference type="Pfam" id="PF04387">
    <property type="entry name" value="PTPLA"/>
    <property type="match status" value="1"/>
</dbReference>
<evidence type="ECO:0000313" key="18">
    <source>
        <dbReference type="Proteomes" id="UP001474421"/>
    </source>
</evidence>
<organism evidence="17 18">
    <name type="scientific">Crotalus adamanteus</name>
    <name type="common">Eastern diamondback rattlesnake</name>
    <dbReference type="NCBI Taxonomy" id="8729"/>
    <lineage>
        <taxon>Eukaryota</taxon>
        <taxon>Metazoa</taxon>
        <taxon>Chordata</taxon>
        <taxon>Craniata</taxon>
        <taxon>Vertebrata</taxon>
        <taxon>Euteleostomi</taxon>
        <taxon>Lepidosauria</taxon>
        <taxon>Squamata</taxon>
        <taxon>Bifurcata</taxon>
        <taxon>Unidentata</taxon>
        <taxon>Episquamata</taxon>
        <taxon>Toxicofera</taxon>
        <taxon>Serpentes</taxon>
        <taxon>Colubroidea</taxon>
        <taxon>Viperidae</taxon>
        <taxon>Crotalinae</taxon>
        <taxon>Crotalus</taxon>
    </lineage>
</organism>
<evidence type="ECO:0000256" key="5">
    <source>
        <dbReference type="ARBA" id="ARBA00022516"/>
    </source>
</evidence>
<comment type="function">
    <text evidence="15">Catalyzes the third of the four reactions of the long-chain fatty acids elongation cycle. This endoplasmic reticulum-bound enzymatic process, allows the addition of two carbons to the chain of long- and very long-chain fatty acids/VLCFAs per cycle. This enzyme catalyzes the dehydration of the 3-hydroxyacyl-CoA intermediate into trans-2,3-enoyl-CoA, within each cycle of fatty acid elongation. Thereby, it participates to the production of VLCFAs of different chain lengths that are involved in multiple biological processes as precursors of membrane lipids and lipid mediators.</text>
</comment>
<feature type="compositionally biased region" description="Basic residues" evidence="16">
    <location>
        <begin position="35"/>
        <end position="45"/>
    </location>
</feature>
<evidence type="ECO:0000256" key="10">
    <source>
        <dbReference type="ARBA" id="ARBA00023136"/>
    </source>
</evidence>
<protein>
    <recommendedName>
        <fullName evidence="4 15">Very-long-chain (3R)-3-hydroxyacyl-CoA dehydratase</fullName>
        <ecNumber evidence="4 15">4.2.1.134</ecNumber>
    </recommendedName>
</protein>
<evidence type="ECO:0000256" key="8">
    <source>
        <dbReference type="ARBA" id="ARBA00022989"/>
    </source>
</evidence>
<evidence type="ECO:0000256" key="6">
    <source>
        <dbReference type="ARBA" id="ARBA00022692"/>
    </source>
</evidence>
<keyword evidence="9 15" id="KW-0443">Lipid metabolism</keyword>
<feature type="region of interest" description="Disordered" evidence="16">
    <location>
        <begin position="35"/>
        <end position="96"/>
    </location>
</feature>
<keyword evidence="11 15" id="KW-0275">Fatty acid biosynthesis</keyword>
<dbReference type="InterPro" id="IPR007482">
    <property type="entry name" value="Tyr_Pase-like_PTPLA"/>
</dbReference>
<comment type="catalytic activity">
    <reaction evidence="14">
        <text>a very-long-chain (3R)-3-hydroxyacyl-CoA = a very-long-chain (2E)-enoyl-CoA + H2O</text>
        <dbReference type="Rhea" id="RHEA:45812"/>
        <dbReference type="ChEBI" id="CHEBI:15377"/>
        <dbReference type="ChEBI" id="CHEBI:83728"/>
        <dbReference type="ChEBI" id="CHEBI:85440"/>
        <dbReference type="EC" id="4.2.1.134"/>
    </reaction>
    <physiologicalReaction direction="left-to-right" evidence="14">
        <dbReference type="Rhea" id="RHEA:45813"/>
    </physiologicalReaction>
</comment>
<keyword evidence="8 15" id="KW-1133">Transmembrane helix</keyword>
<feature type="transmembrane region" description="Helical" evidence="15">
    <location>
        <begin position="283"/>
        <end position="304"/>
    </location>
</feature>
<comment type="pathway">
    <text evidence="2 15">Lipid metabolism; fatty acid biosynthesis.</text>
</comment>
<dbReference type="GO" id="GO:0102158">
    <property type="term" value="F:very-long-chain (3R)-3-hydroxyacyl-CoA dehydratase activity"/>
    <property type="evidence" value="ECO:0007669"/>
    <property type="project" value="UniProtKB-EC"/>
</dbReference>
<evidence type="ECO:0000256" key="2">
    <source>
        <dbReference type="ARBA" id="ARBA00005194"/>
    </source>
</evidence>
<reference evidence="17 18" key="1">
    <citation type="journal article" date="2024" name="Proc. Natl. Acad. Sci. U.S.A.">
        <title>The genetic regulatory architecture and epigenomic basis for age-related changes in rattlesnake venom.</title>
        <authorList>
            <person name="Hogan M.P."/>
            <person name="Holding M.L."/>
            <person name="Nystrom G.S."/>
            <person name="Colston T.J."/>
            <person name="Bartlett D.A."/>
            <person name="Mason A.J."/>
            <person name="Ellsworth S.A."/>
            <person name="Rautsaw R.M."/>
            <person name="Lawrence K.C."/>
            <person name="Strickland J.L."/>
            <person name="He B."/>
            <person name="Fraser P."/>
            <person name="Margres M.J."/>
            <person name="Gilbert D.M."/>
            <person name="Gibbs H.L."/>
            <person name="Parkinson C.L."/>
            <person name="Rokyta D.R."/>
        </authorList>
    </citation>
    <scope>NUCLEOTIDE SEQUENCE [LARGE SCALE GENOMIC DNA]</scope>
    <source>
        <strain evidence="17">DRR0105</strain>
    </source>
</reference>
<evidence type="ECO:0000256" key="12">
    <source>
        <dbReference type="ARBA" id="ARBA00023239"/>
    </source>
</evidence>